<comment type="caution">
    <text evidence="5">The sequence shown here is derived from an EMBL/GenBank/DDBJ whole genome shotgun (WGS) entry which is preliminary data.</text>
</comment>
<proteinExistence type="inferred from homology"/>
<comment type="similarity">
    <text evidence="2">Belongs to the IucA/IucC family.</text>
</comment>
<dbReference type="Pfam" id="PF04183">
    <property type="entry name" value="IucA_IucC"/>
    <property type="match status" value="1"/>
</dbReference>
<dbReference type="InterPro" id="IPR022770">
    <property type="entry name" value="IucA/IucC-like_C"/>
</dbReference>
<organism evidence="5 6">
    <name type="scientific">Desmonostoc muscorum LEGE 12446</name>
    <dbReference type="NCBI Taxonomy" id="1828758"/>
    <lineage>
        <taxon>Bacteria</taxon>
        <taxon>Bacillati</taxon>
        <taxon>Cyanobacteriota</taxon>
        <taxon>Cyanophyceae</taxon>
        <taxon>Nostocales</taxon>
        <taxon>Nostocaceae</taxon>
        <taxon>Desmonostoc</taxon>
    </lineage>
</organism>
<dbReference type="GO" id="GO:0016881">
    <property type="term" value="F:acid-amino acid ligase activity"/>
    <property type="evidence" value="ECO:0007669"/>
    <property type="project" value="UniProtKB-ARBA"/>
</dbReference>
<evidence type="ECO:0000256" key="1">
    <source>
        <dbReference type="ARBA" id="ARBA00004924"/>
    </source>
</evidence>
<evidence type="ECO:0000313" key="6">
    <source>
        <dbReference type="Proteomes" id="UP000622533"/>
    </source>
</evidence>
<dbReference type="GO" id="GO:0019290">
    <property type="term" value="P:siderophore biosynthetic process"/>
    <property type="evidence" value="ECO:0007669"/>
    <property type="project" value="InterPro"/>
</dbReference>
<reference evidence="5" key="1">
    <citation type="submission" date="2020-10" db="EMBL/GenBank/DDBJ databases">
        <authorList>
            <person name="Castelo-Branco R."/>
            <person name="Eusebio N."/>
            <person name="Adriana R."/>
            <person name="Vieira A."/>
            <person name="Brugerolle De Fraissinette N."/>
            <person name="Rezende De Castro R."/>
            <person name="Schneider M.P."/>
            <person name="Vasconcelos V."/>
            <person name="Leao P.N."/>
        </authorList>
    </citation>
    <scope>NUCLEOTIDE SEQUENCE</scope>
    <source>
        <strain evidence="5">LEGE 12446</strain>
    </source>
</reference>
<dbReference type="PANTHER" id="PTHR34384">
    <property type="entry name" value="L-2,3-DIAMINOPROPANOATE--CITRATE LIGASE"/>
    <property type="match status" value="1"/>
</dbReference>
<dbReference type="Gene3D" id="1.10.510.40">
    <property type="match status" value="1"/>
</dbReference>
<feature type="domain" description="Aerobactin siderophore biosynthesis IucA/IucC N-terminal" evidence="3">
    <location>
        <begin position="171"/>
        <end position="407"/>
    </location>
</feature>
<keyword evidence="6" id="KW-1185">Reference proteome</keyword>
<dbReference type="AlphaFoldDB" id="A0A8J6ZV67"/>
<gene>
    <name evidence="5" type="ORF">IQ276_06215</name>
</gene>
<evidence type="ECO:0000313" key="5">
    <source>
        <dbReference type="EMBL" id="MBE9022039.1"/>
    </source>
</evidence>
<evidence type="ECO:0000259" key="4">
    <source>
        <dbReference type="Pfam" id="PF06276"/>
    </source>
</evidence>
<dbReference type="InterPro" id="IPR037455">
    <property type="entry name" value="LucA/IucC-like"/>
</dbReference>
<dbReference type="Pfam" id="PF06276">
    <property type="entry name" value="FhuF"/>
    <property type="match status" value="1"/>
</dbReference>
<feature type="domain" description="Aerobactin siderophore biosynthesis IucA/IucC-like C-terminal" evidence="4">
    <location>
        <begin position="438"/>
        <end position="598"/>
    </location>
</feature>
<dbReference type="Proteomes" id="UP000622533">
    <property type="component" value="Unassembled WGS sequence"/>
</dbReference>
<name>A0A8J6ZV67_DESMC</name>
<dbReference type="PANTHER" id="PTHR34384:SF5">
    <property type="entry name" value="L-2,3-DIAMINOPROPANOATE--CITRATE LIGASE"/>
    <property type="match status" value="1"/>
</dbReference>
<protein>
    <submittedName>
        <fullName evidence="5">IucA/IucC family siderophore biosynthesis protein</fullName>
    </submittedName>
</protein>
<dbReference type="EMBL" id="JADEXS010000055">
    <property type="protein sequence ID" value="MBE9022039.1"/>
    <property type="molecule type" value="Genomic_DNA"/>
</dbReference>
<evidence type="ECO:0000256" key="2">
    <source>
        <dbReference type="ARBA" id="ARBA00007832"/>
    </source>
</evidence>
<dbReference type="Gene3D" id="6.10.250.3370">
    <property type="match status" value="1"/>
</dbReference>
<dbReference type="InterPro" id="IPR007310">
    <property type="entry name" value="Aerobactin_biosyn_IucA/IucC_N"/>
</dbReference>
<comment type="pathway">
    <text evidence="1">Siderophore biosynthesis.</text>
</comment>
<evidence type="ECO:0000259" key="3">
    <source>
        <dbReference type="Pfam" id="PF04183"/>
    </source>
</evidence>
<sequence length="616" mass="70606">MIEQTIITAAMPQLIINRTDKEIAEQATIQSFFNCYLRETGTGESIKANSEVIDDAMNEVITRTKAQVLIRCYLEHKNIQILAGLRYYSLTGRHLFYLPIYYQPADKTGVLEVDYVTLVSLLTKELALADGSNGHQDELLRRVVESCCNIEQFVRQRRQDTDILYAFKSNFIETEQALIFGHPLHPTPKSRQGFAENELAIYSPELKGSFPLYYFRAHQSIVESGSALPQTAIELIKAELLTDGEVDENFKMNYCRADEYALLPVHPWQANFLRCQPGVQQLFNQGLLEDLGLQGRAFMPTSSIRTVYHSDATFMVKLSLNVKITNSMRAISYKELKRAVELYQLLNTGVGNQLCDRFPQFNIIREPAYITLKIDGEPSAGFASLLRENVFPANPAPDVTCLISLCQDAMFNDGSRLTNIINLLAKREQRTTNEVSRDWFRRYLTISLEPILWLYFTYGIGLEAHQQNSVLQLQDGYPYRFFFRDNQDYYCHPDFREHLDSILPGFSNRSYTVCKNAVAADERLGYYFFNNHLLGLINAFGVGGLVDERVLLAELRTALDKYAHIEQDRSKLLHQLRQSQWRCKANLISRFHDIDEMHSSLATHSIYATIDNPLVL</sequence>
<accession>A0A8J6ZV67</accession>